<feature type="domain" description="Methyltransferase FkbM" evidence="1">
    <location>
        <begin position="73"/>
        <end position="214"/>
    </location>
</feature>
<dbReference type="AlphaFoldDB" id="A0A5J4R9C6"/>
<dbReference type="Gene3D" id="3.40.50.150">
    <property type="entry name" value="Vaccinia Virus protein VP39"/>
    <property type="match status" value="1"/>
</dbReference>
<proteinExistence type="predicted"/>
<dbReference type="SUPFAM" id="SSF53335">
    <property type="entry name" value="S-adenosyl-L-methionine-dependent methyltransferases"/>
    <property type="match status" value="1"/>
</dbReference>
<name>A0A5J4R9C6_9ZZZZ</name>
<organism evidence="2">
    <name type="scientific">termite gut metagenome</name>
    <dbReference type="NCBI Taxonomy" id="433724"/>
    <lineage>
        <taxon>unclassified sequences</taxon>
        <taxon>metagenomes</taxon>
        <taxon>organismal metagenomes</taxon>
    </lineage>
</organism>
<dbReference type="EMBL" id="SNRY01001515">
    <property type="protein sequence ID" value="KAA6330349.1"/>
    <property type="molecule type" value="Genomic_DNA"/>
</dbReference>
<dbReference type="Pfam" id="PF05050">
    <property type="entry name" value="Methyltransf_21"/>
    <property type="match status" value="1"/>
</dbReference>
<dbReference type="PANTHER" id="PTHR32026">
    <property type="entry name" value="METHYLTRANSFERASE-LIKE PROTEIN 24"/>
    <property type="match status" value="1"/>
</dbReference>
<comment type="caution">
    <text evidence="2">The sequence shown here is derived from an EMBL/GenBank/DDBJ whole genome shotgun (WGS) entry which is preliminary data.</text>
</comment>
<evidence type="ECO:0000259" key="1">
    <source>
        <dbReference type="Pfam" id="PF05050"/>
    </source>
</evidence>
<sequence>MKEIRGYLHYIYNVLRKKEIWIRPQIKKEVLWLGNQYAGFYVVPELLNSNSIVYSFGVGEDISFDKALIEIFSCTIYAFDPTPKSIKYIKEQGNIENFNFSPVGIYKKDCSVDFFLPKNPNYVSGSIYHENTLEEKIPVPMKKIQTISKELKHIKIDLIKLDIEGAEYDVMDDILDLGMNIPQILIELHHRFSTIGIAKTKDLLQKMYRAGYKIAAISPTHEEYTFVFIGNAVV</sequence>
<protein>
    <recommendedName>
        <fullName evidence="1">Methyltransferase FkbM domain-containing protein</fullName>
    </recommendedName>
</protein>
<dbReference type="InterPro" id="IPR029063">
    <property type="entry name" value="SAM-dependent_MTases_sf"/>
</dbReference>
<dbReference type="InterPro" id="IPR006342">
    <property type="entry name" value="FkbM_mtfrase"/>
</dbReference>
<reference evidence="2" key="1">
    <citation type="submission" date="2019-03" db="EMBL/GenBank/DDBJ databases">
        <title>Single cell metagenomics reveals metabolic interactions within the superorganism composed of flagellate Streblomastix strix and complex community of Bacteroidetes bacteria on its surface.</title>
        <authorList>
            <person name="Treitli S.C."/>
            <person name="Kolisko M."/>
            <person name="Husnik F."/>
            <person name="Keeling P."/>
            <person name="Hampl V."/>
        </authorList>
    </citation>
    <scope>NUCLEOTIDE SEQUENCE</scope>
    <source>
        <strain evidence="2">STM</strain>
    </source>
</reference>
<gene>
    <name evidence="2" type="ORF">EZS27_020932</name>
</gene>
<evidence type="ECO:0000313" key="2">
    <source>
        <dbReference type="EMBL" id="KAA6330349.1"/>
    </source>
</evidence>
<dbReference type="InterPro" id="IPR026913">
    <property type="entry name" value="METTL24"/>
</dbReference>
<accession>A0A5J4R9C6</accession>
<dbReference type="NCBIfam" id="TIGR01444">
    <property type="entry name" value="fkbM_fam"/>
    <property type="match status" value="1"/>
</dbReference>
<dbReference type="PANTHER" id="PTHR32026:SF10">
    <property type="entry name" value="METHYLTRANSFERASE-LIKE PROTEIN 24-RELATED"/>
    <property type="match status" value="1"/>
</dbReference>